<dbReference type="KEGG" id="ptq:P700755_003174"/>
<dbReference type="Proteomes" id="UP000008514">
    <property type="component" value="Chromosome"/>
</dbReference>
<dbReference type="HOGENOM" id="CLU_2194769_0_0_10"/>
<reference evidence="1" key="2">
    <citation type="submission" date="2012-09" db="EMBL/GenBank/DDBJ databases">
        <title>The complete sequence of Psychroflexus torquis an extreme psychrophile from sea-ice that is stimulated by light.</title>
        <authorList>
            <person name="Feng S."/>
            <person name="Powell S.M."/>
            <person name="Bowman J.P."/>
        </authorList>
    </citation>
    <scope>NUCLEOTIDE SEQUENCE [LARGE SCALE GENOMIC DNA]</scope>
    <source>
        <strain evidence="1">ATCC 700755</strain>
    </source>
</reference>
<sequence length="108" mass="12557">MFEKIIEIVSRTLQITRHISIHPDENVGILDETKQLNISFFIDLKLDDNSILEMSVRLVSMNFCLKKSLKLVENASDNKTHLEYPYENVGILEKTKQLNISFFITLKT</sequence>
<reference evidence="1" key="1">
    <citation type="submission" date="2006-03" db="EMBL/GenBank/DDBJ databases">
        <authorList>
            <person name="Bowman J."/>
            <person name="Ferriera S."/>
            <person name="Johnson J."/>
            <person name="Kravitz S."/>
            <person name="Halpern A."/>
            <person name="Remington K."/>
            <person name="Beeson K."/>
            <person name="Tran B."/>
            <person name="Rogers Y.-H."/>
            <person name="Friedman R."/>
            <person name="Venter J.C."/>
        </authorList>
    </citation>
    <scope>NUCLEOTIDE SEQUENCE [LARGE SCALE GENOMIC DNA]</scope>
    <source>
        <strain evidence="1">ATCC 700755</strain>
    </source>
</reference>
<keyword evidence="2" id="KW-1185">Reference proteome</keyword>
<dbReference type="AlphaFoldDB" id="K4IL68"/>
<protein>
    <submittedName>
        <fullName evidence="1">Uncharacterized protein</fullName>
    </submittedName>
</protein>
<organism evidence="1 2">
    <name type="scientific">Psychroflexus torquis (strain ATCC 700755 / CIP 106069 / ACAM 623)</name>
    <dbReference type="NCBI Taxonomy" id="313595"/>
    <lineage>
        <taxon>Bacteria</taxon>
        <taxon>Pseudomonadati</taxon>
        <taxon>Bacteroidota</taxon>
        <taxon>Flavobacteriia</taxon>
        <taxon>Flavobacteriales</taxon>
        <taxon>Flavobacteriaceae</taxon>
        <taxon>Psychroflexus</taxon>
    </lineage>
</organism>
<evidence type="ECO:0000313" key="2">
    <source>
        <dbReference type="Proteomes" id="UP000008514"/>
    </source>
</evidence>
<accession>K4IL68</accession>
<name>K4IL68_PSYTT</name>
<proteinExistence type="predicted"/>
<evidence type="ECO:0000313" key="1">
    <source>
        <dbReference type="EMBL" id="AFU69836.1"/>
    </source>
</evidence>
<dbReference type="EMBL" id="CP003879">
    <property type="protein sequence ID" value="AFU69836.1"/>
    <property type="molecule type" value="Genomic_DNA"/>
</dbReference>
<gene>
    <name evidence="1" type="ordered locus">P700755_003174</name>
</gene>